<evidence type="ECO:0000313" key="8">
    <source>
        <dbReference type="EMBL" id="SFX00700.1"/>
    </source>
</evidence>
<keyword evidence="3 6" id="KW-0812">Transmembrane</keyword>
<dbReference type="Gene3D" id="6.10.340.10">
    <property type="match status" value="1"/>
</dbReference>
<dbReference type="OrthoDB" id="9806704at2"/>
<dbReference type="SUPFAM" id="SSF55073">
    <property type="entry name" value="Nucleotide cyclase"/>
    <property type="match status" value="1"/>
</dbReference>
<dbReference type="EMBL" id="FPJW01000001">
    <property type="protein sequence ID" value="SFX00700.1"/>
    <property type="molecule type" value="Genomic_DNA"/>
</dbReference>
<protein>
    <submittedName>
        <fullName evidence="8">Adenylate cyclase</fullName>
    </submittedName>
</protein>
<dbReference type="InterPro" id="IPR033479">
    <property type="entry name" value="dCache_1"/>
</dbReference>
<gene>
    <name evidence="8" type="ORF">SAMN02745752_00186</name>
</gene>
<dbReference type="GO" id="GO:0005886">
    <property type="term" value="C:plasma membrane"/>
    <property type="evidence" value="ECO:0007669"/>
    <property type="project" value="UniProtKB-SubCell"/>
</dbReference>
<sequence length="607" mass="68704">MSAIKNLPHRTRSFTFNQVMLFATLTILVGSLIILFNYSQSHRSALQLSEQLTEQITENVAARLSQHFSQSASHLRTLLALESDSSRLEKTPQLERLMKERLSNRYISSIYLADSEGRYFQARQHPEPSLRHLAPVQGQRVEIIEYLDEDLNTRIIESRLAEHDPLLQDWYLQAVDRRNPFMSSVYRFDQTEQRGITLSVPLFDDSGLRIKVAGMDITLDALQRYMQRQAEILGGELVLYDNNGSIVVTSCDGTLCSDNLQQVYRLYQQGSQRGTLPLEKESDLLYSLRELRFGQHGWMLAALIPEDVLFAPARATARHSMLVSFVILLVFIALVYVLARRMGRPIAELAWQAKELKALNTSFTIPTNSDITEIHMAQDALNSLKNGMSAFSRYIPKTLVRQLIESGVETRIGGEEKMLVVMFTDIENFTSISEQLSPAELTEQLSEYFELMSTTIMNNAGTIDKYIGDAVLAFWGAPLEVEHPVHRAVTSAQMLMRKLKAYNAEREALGLPPFHTRIGIHYGKTLVGNIGSSERINYTILGDAVNLAARLESINKEYGTQVLVSEAVQQQLGNDIATRYIDEVQLRGRSETTRIYTLDEPEENTDS</sequence>
<dbReference type="Gene3D" id="3.30.450.20">
    <property type="entry name" value="PAS domain"/>
    <property type="match status" value="1"/>
</dbReference>
<evidence type="ECO:0000256" key="5">
    <source>
        <dbReference type="ARBA" id="ARBA00023136"/>
    </source>
</evidence>
<keyword evidence="2" id="KW-1003">Cell membrane</keyword>
<dbReference type="Gene3D" id="3.30.70.1230">
    <property type="entry name" value="Nucleotide cyclase"/>
    <property type="match status" value="1"/>
</dbReference>
<evidence type="ECO:0000313" key="9">
    <source>
        <dbReference type="Proteomes" id="UP000182350"/>
    </source>
</evidence>
<dbReference type="Pfam" id="PF00211">
    <property type="entry name" value="Guanylate_cyc"/>
    <property type="match status" value="1"/>
</dbReference>
<organism evidence="8 9">
    <name type="scientific">Marinospirillum alkaliphilum DSM 21637</name>
    <dbReference type="NCBI Taxonomy" id="1122209"/>
    <lineage>
        <taxon>Bacteria</taxon>
        <taxon>Pseudomonadati</taxon>
        <taxon>Pseudomonadota</taxon>
        <taxon>Gammaproteobacteria</taxon>
        <taxon>Oceanospirillales</taxon>
        <taxon>Oceanospirillaceae</taxon>
        <taxon>Marinospirillum</taxon>
    </lineage>
</organism>
<evidence type="ECO:0000256" key="3">
    <source>
        <dbReference type="ARBA" id="ARBA00022692"/>
    </source>
</evidence>
<dbReference type="Proteomes" id="UP000182350">
    <property type="component" value="Unassembled WGS sequence"/>
</dbReference>
<dbReference type="Pfam" id="PF02743">
    <property type="entry name" value="dCache_1"/>
    <property type="match status" value="1"/>
</dbReference>
<feature type="transmembrane region" description="Helical" evidence="6">
    <location>
        <begin position="321"/>
        <end position="339"/>
    </location>
</feature>
<evidence type="ECO:0000256" key="1">
    <source>
        <dbReference type="ARBA" id="ARBA00004651"/>
    </source>
</evidence>
<feature type="domain" description="Guanylate cyclase" evidence="7">
    <location>
        <begin position="420"/>
        <end position="552"/>
    </location>
</feature>
<name>A0A1K1TJW4_9GAMM</name>
<keyword evidence="4 6" id="KW-1133">Transmembrane helix</keyword>
<dbReference type="PANTHER" id="PTHR43081:SF1">
    <property type="entry name" value="ADENYLATE CYCLASE, TERMINAL-DIFFERENTIATION SPECIFIC"/>
    <property type="match status" value="1"/>
</dbReference>
<feature type="transmembrane region" description="Helical" evidence="6">
    <location>
        <begin position="20"/>
        <end position="38"/>
    </location>
</feature>
<dbReference type="InterPro" id="IPR001054">
    <property type="entry name" value="A/G_cyclase"/>
</dbReference>
<comment type="subcellular location">
    <subcellularLocation>
        <location evidence="1">Cell membrane</location>
        <topology evidence="1">Multi-pass membrane protein</topology>
    </subcellularLocation>
</comment>
<dbReference type="SMART" id="SM00044">
    <property type="entry name" value="CYCc"/>
    <property type="match status" value="1"/>
</dbReference>
<dbReference type="GO" id="GO:0035556">
    <property type="term" value="P:intracellular signal transduction"/>
    <property type="evidence" value="ECO:0007669"/>
    <property type="project" value="InterPro"/>
</dbReference>
<evidence type="ECO:0000256" key="2">
    <source>
        <dbReference type="ARBA" id="ARBA00022475"/>
    </source>
</evidence>
<dbReference type="GO" id="GO:0004016">
    <property type="term" value="F:adenylate cyclase activity"/>
    <property type="evidence" value="ECO:0007669"/>
    <property type="project" value="UniProtKB-ARBA"/>
</dbReference>
<dbReference type="AlphaFoldDB" id="A0A1K1TJW4"/>
<keyword evidence="9" id="KW-1185">Reference proteome</keyword>
<dbReference type="PANTHER" id="PTHR43081">
    <property type="entry name" value="ADENYLATE CYCLASE, TERMINAL-DIFFERENTIATION SPECIFIC-RELATED"/>
    <property type="match status" value="1"/>
</dbReference>
<proteinExistence type="predicted"/>
<dbReference type="STRING" id="1122209.SAMN02745752_00186"/>
<evidence type="ECO:0000256" key="4">
    <source>
        <dbReference type="ARBA" id="ARBA00022989"/>
    </source>
</evidence>
<dbReference type="PROSITE" id="PS50125">
    <property type="entry name" value="GUANYLATE_CYCLASE_2"/>
    <property type="match status" value="1"/>
</dbReference>
<accession>A0A1K1TJW4</accession>
<dbReference type="GO" id="GO:0009190">
    <property type="term" value="P:cyclic nucleotide biosynthetic process"/>
    <property type="evidence" value="ECO:0007669"/>
    <property type="project" value="InterPro"/>
</dbReference>
<reference evidence="8 9" key="1">
    <citation type="submission" date="2016-11" db="EMBL/GenBank/DDBJ databases">
        <authorList>
            <person name="Jaros S."/>
            <person name="Januszkiewicz K."/>
            <person name="Wedrychowicz H."/>
        </authorList>
    </citation>
    <scope>NUCLEOTIDE SEQUENCE [LARGE SCALE GENOMIC DNA]</scope>
    <source>
        <strain evidence="8 9">DSM 21637</strain>
    </source>
</reference>
<evidence type="ECO:0000256" key="6">
    <source>
        <dbReference type="SAM" id="Phobius"/>
    </source>
</evidence>
<dbReference type="CDD" id="cd07302">
    <property type="entry name" value="CHD"/>
    <property type="match status" value="1"/>
</dbReference>
<evidence type="ECO:0000259" key="7">
    <source>
        <dbReference type="PROSITE" id="PS50125"/>
    </source>
</evidence>
<dbReference type="RefSeq" id="WP_072324441.1">
    <property type="nucleotide sequence ID" value="NZ_FPJW01000001.1"/>
</dbReference>
<keyword evidence="5 6" id="KW-0472">Membrane</keyword>
<dbReference type="InterPro" id="IPR029787">
    <property type="entry name" value="Nucleotide_cyclase"/>
</dbReference>
<dbReference type="InterPro" id="IPR050697">
    <property type="entry name" value="Adenylyl/Guanylyl_Cyclase_3/4"/>
</dbReference>